<accession>A0A6V7WQ85</accession>
<sequence>MDAATTTTSTATNNNLFGNMEQKFDLAALLRNVAAAAAASSSNNNGNGTVSMVATTVPGSTATSPNSVDSSAPSSSTTLNDGHQNHHHLLGNGDSLSLIAECSGTCGGGGSSSRSSTPSTNTTFNQQTPQNLKERRQRRSPIPALSLAPPGVVKRHELPFTPVQPIYAPSGHGRQILIYDSRSHPGRRREFAYKTRFTNQSGLTTVYYRCMACRALRHRLQRTLSKDRLPAVPCIAVKNDLLINDPDFPDASDHFCSPLTIGESNQRLKNTFERGHKRARMKMANSAVEETIRKVGMLRAAKSEIPMEEGNNEFLNGNNNVTIKNDIDNNEGRDSPIVDVINNIKDDEDNTLNKQLICELNLLKNNNPEMILKKEENTNNLFVQQNTPKYLFNRQHSPKQLNQNILQHSFQTLSNNNLISEGLLTPKLMNNNFGHYPISTASPNMFLGNNGNNNEKGNNLCNTPDYFNLGSPMLSAVLFSAAATMIRNNHQATQNQVQQQNQNDFQETMNNNFVNNNNNYLATPNIPVQNNLFKRKGAIVNGILQKLSNKATAEAHNNNNNNNNTSPITSQPQKTPLEINNDLEKNNKNKIIKQELKTTKRSLVNVQTQTDISGVIEMKEYIHEGKRIKVILIEQEL</sequence>
<feature type="compositionally biased region" description="Polar residues" evidence="1">
    <location>
        <begin position="565"/>
        <end position="574"/>
    </location>
</feature>
<dbReference type="AlphaFoldDB" id="A0A6V7WQ85"/>
<evidence type="ECO:0000313" key="3">
    <source>
        <dbReference type="Proteomes" id="UP000580250"/>
    </source>
</evidence>
<feature type="region of interest" description="Disordered" evidence="1">
    <location>
        <begin position="39"/>
        <end position="91"/>
    </location>
</feature>
<dbReference type="EMBL" id="CAJEWN010000736">
    <property type="protein sequence ID" value="CAD2189170.1"/>
    <property type="molecule type" value="Genomic_DNA"/>
</dbReference>
<feature type="region of interest" description="Disordered" evidence="1">
    <location>
        <begin position="107"/>
        <end position="148"/>
    </location>
</feature>
<dbReference type="Proteomes" id="UP000580250">
    <property type="component" value="Unassembled WGS sequence"/>
</dbReference>
<feature type="compositionally biased region" description="Low complexity" evidence="1">
    <location>
        <begin position="112"/>
        <end position="123"/>
    </location>
</feature>
<proteinExistence type="predicted"/>
<organism evidence="2 3">
    <name type="scientific">Meloidogyne enterolobii</name>
    <name type="common">Root-knot nematode worm</name>
    <name type="synonym">Meloidogyne mayaguensis</name>
    <dbReference type="NCBI Taxonomy" id="390850"/>
    <lineage>
        <taxon>Eukaryota</taxon>
        <taxon>Metazoa</taxon>
        <taxon>Ecdysozoa</taxon>
        <taxon>Nematoda</taxon>
        <taxon>Chromadorea</taxon>
        <taxon>Rhabditida</taxon>
        <taxon>Tylenchina</taxon>
        <taxon>Tylenchomorpha</taxon>
        <taxon>Tylenchoidea</taxon>
        <taxon>Meloidogynidae</taxon>
        <taxon>Meloidogyninae</taxon>
        <taxon>Meloidogyne</taxon>
    </lineage>
</organism>
<comment type="caution">
    <text evidence="2">The sequence shown here is derived from an EMBL/GenBank/DDBJ whole genome shotgun (WGS) entry which is preliminary data.</text>
</comment>
<feature type="region of interest" description="Disordered" evidence="1">
    <location>
        <begin position="554"/>
        <end position="575"/>
    </location>
</feature>
<reference evidence="2 3" key="1">
    <citation type="submission" date="2020-08" db="EMBL/GenBank/DDBJ databases">
        <authorList>
            <person name="Koutsovoulos G."/>
            <person name="Danchin GJ E."/>
        </authorList>
    </citation>
    <scope>NUCLEOTIDE SEQUENCE [LARGE SCALE GENOMIC DNA]</scope>
</reference>
<dbReference type="OrthoDB" id="1621027at2759"/>
<gene>
    <name evidence="2" type="ORF">MENT_LOCUS41877</name>
</gene>
<feature type="compositionally biased region" description="Polar residues" evidence="1">
    <location>
        <begin position="46"/>
        <end position="62"/>
    </location>
</feature>
<name>A0A6V7WQ85_MELEN</name>
<evidence type="ECO:0000313" key="2">
    <source>
        <dbReference type="EMBL" id="CAD2189170.1"/>
    </source>
</evidence>
<evidence type="ECO:0000256" key="1">
    <source>
        <dbReference type="SAM" id="MobiDB-lite"/>
    </source>
</evidence>
<protein>
    <submittedName>
        <fullName evidence="2">Uncharacterized protein</fullName>
    </submittedName>
</protein>
<feature type="compositionally biased region" description="Low complexity" evidence="1">
    <location>
        <begin position="63"/>
        <end position="82"/>
    </location>
</feature>